<evidence type="ECO:0000256" key="1">
    <source>
        <dbReference type="ARBA" id="ARBA00004651"/>
    </source>
</evidence>
<keyword evidence="6 7" id="KW-0472">Membrane</keyword>
<evidence type="ECO:0000256" key="4">
    <source>
        <dbReference type="ARBA" id="ARBA00022692"/>
    </source>
</evidence>
<gene>
    <name evidence="9" type="ORF">U1T56_19700</name>
</gene>
<feature type="transmembrane region" description="Helical" evidence="7">
    <location>
        <begin position="174"/>
        <end position="193"/>
    </location>
</feature>
<feature type="transmembrane region" description="Helical" evidence="7">
    <location>
        <begin position="20"/>
        <end position="40"/>
    </location>
</feature>
<feature type="domain" description="Major facilitator superfamily (MFS) profile" evidence="8">
    <location>
        <begin position="1"/>
        <end position="403"/>
    </location>
</feature>
<evidence type="ECO:0000256" key="6">
    <source>
        <dbReference type="ARBA" id="ARBA00023136"/>
    </source>
</evidence>
<organism evidence="9 10">
    <name type="scientific">Benzoatithermus flavus</name>
    <dbReference type="NCBI Taxonomy" id="3108223"/>
    <lineage>
        <taxon>Bacteria</taxon>
        <taxon>Pseudomonadati</taxon>
        <taxon>Pseudomonadota</taxon>
        <taxon>Alphaproteobacteria</taxon>
        <taxon>Geminicoccales</taxon>
        <taxon>Geminicoccaceae</taxon>
        <taxon>Benzoatithermus</taxon>
    </lineage>
</organism>
<feature type="transmembrane region" description="Helical" evidence="7">
    <location>
        <begin position="141"/>
        <end position="162"/>
    </location>
</feature>
<keyword evidence="2" id="KW-0813">Transport</keyword>
<evidence type="ECO:0000256" key="5">
    <source>
        <dbReference type="ARBA" id="ARBA00022989"/>
    </source>
</evidence>
<feature type="transmembrane region" description="Helical" evidence="7">
    <location>
        <begin position="223"/>
        <end position="245"/>
    </location>
</feature>
<protein>
    <submittedName>
        <fullName evidence="9">MFS transporter</fullName>
    </submittedName>
</protein>
<evidence type="ECO:0000259" key="8">
    <source>
        <dbReference type="PROSITE" id="PS50850"/>
    </source>
</evidence>
<sequence>MVAGGGILSPLRLPLFRSIWTANLIGSTGWLVQGVGAGWLMTTLAGTPEMVALVQTATQAPILLFALLAGALADLWDRRLVLLVAQLWVSMVSAGLALMSGLGLATPTILLLFTFLIGAGAALNGPAWQAVVREIVPKEQLAAAVTLNAIGFNLARALGPAVGGAVVAAYGTEAAFIVNAVGALALVAVLLFWRRELPPDDLPRERLGSAVVTGLRYVGETPAIGAILIRGAVFGFAASAVLALLPLIARDRLGGGPIVYGVLLGAFGIGALLGAFLVHPLRQRRGAEFVITSLGAMGGLAFLALGLAPSRFPLVLAALALAGTSWLGSFSTFNIAVQMSTAFWVQARVLALYQTIVFGAMALGAWIWGEVAGLTSLETAHLAAGALLFLGLAFHWWLPAPAGEAPDLHPATHHEPLPALPDAVEAGPVMVQIEYTVDLADAPAFVAAMDEVGHLRRRNGALRWRLFQDVADDTHWIEAFVLADWVEHQRLRRRMTRADVALEARAVAYHRGKEAPLRRYMVARRHDSRYLLDAAEQGAVAARRAGGG</sequence>
<feature type="transmembrane region" description="Helical" evidence="7">
    <location>
        <begin position="52"/>
        <end position="73"/>
    </location>
</feature>
<feature type="transmembrane region" description="Helical" evidence="7">
    <location>
        <begin position="257"/>
        <end position="277"/>
    </location>
</feature>
<dbReference type="InterPro" id="IPR020846">
    <property type="entry name" value="MFS_dom"/>
</dbReference>
<dbReference type="InterPro" id="IPR036259">
    <property type="entry name" value="MFS_trans_sf"/>
</dbReference>
<feature type="transmembrane region" description="Helical" evidence="7">
    <location>
        <begin position="314"/>
        <end position="337"/>
    </location>
</feature>
<keyword evidence="5 7" id="KW-1133">Transmembrane helix</keyword>
<name>A0ABU8XY86_9PROT</name>
<evidence type="ECO:0000256" key="2">
    <source>
        <dbReference type="ARBA" id="ARBA00022448"/>
    </source>
</evidence>
<proteinExistence type="predicted"/>
<dbReference type="EMBL" id="JBBLZC010000026">
    <property type="protein sequence ID" value="MEK0085383.1"/>
    <property type="molecule type" value="Genomic_DNA"/>
</dbReference>
<evidence type="ECO:0000313" key="10">
    <source>
        <dbReference type="Proteomes" id="UP001375743"/>
    </source>
</evidence>
<feature type="transmembrane region" description="Helical" evidence="7">
    <location>
        <begin position="349"/>
        <end position="368"/>
    </location>
</feature>
<evidence type="ECO:0000256" key="7">
    <source>
        <dbReference type="SAM" id="Phobius"/>
    </source>
</evidence>
<evidence type="ECO:0000313" key="9">
    <source>
        <dbReference type="EMBL" id="MEK0085383.1"/>
    </source>
</evidence>
<dbReference type="PANTHER" id="PTHR23513:SF11">
    <property type="entry name" value="STAPHYLOFERRIN A TRANSPORTER"/>
    <property type="match status" value="1"/>
</dbReference>
<dbReference type="Proteomes" id="UP001375743">
    <property type="component" value="Unassembled WGS sequence"/>
</dbReference>
<feature type="transmembrane region" description="Helical" evidence="7">
    <location>
        <begin position="80"/>
        <end position="102"/>
    </location>
</feature>
<dbReference type="CDD" id="cd06173">
    <property type="entry name" value="MFS_MefA_like"/>
    <property type="match status" value="1"/>
</dbReference>
<reference evidence="9 10" key="1">
    <citation type="submission" date="2024-01" db="EMBL/GenBank/DDBJ databases">
        <title>Multi-omics insights into the function and evolution of sodium benzoate biodegradation pathways in Benzoatithermus flavus gen. nov., sp. nov. from hot spring.</title>
        <authorList>
            <person name="Hu C.-J."/>
            <person name="Li W.-J."/>
        </authorList>
    </citation>
    <scope>NUCLEOTIDE SEQUENCE [LARGE SCALE GENOMIC DNA]</scope>
    <source>
        <strain evidence="9 10">SYSU G07066</strain>
    </source>
</reference>
<dbReference type="Pfam" id="PF05977">
    <property type="entry name" value="MFS_3"/>
    <property type="match status" value="1"/>
</dbReference>
<dbReference type="PANTHER" id="PTHR23513">
    <property type="entry name" value="INTEGRAL MEMBRANE EFFLUX PROTEIN-RELATED"/>
    <property type="match status" value="1"/>
</dbReference>
<keyword evidence="10" id="KW-1185">Reference proteome</keyword>
<keyword evidence="4 7" id="KW-0812">Transmembrane</keyword>
<feature type="transmembrane region" description="Helical" evidence="7">
    <location>
        <begin position="380"/>
        <end position="398"/>
    </location>
</feature>
<feature type="transmembrane region" description="Helical" evidence="7">
    <location>
        <begin position="289"/>
        <end position="308"/>
    </location>
</feature>
<dbReference type="SUPFAM" id="SSF103473">
    <property type="entry name" value="MFS general substrate transporter"/>
    <property type="match status" value="1"/>
</dbReference>
<comment type="caution">
    <text evidence="9">The sequence shown here is derived from an EMBL/GenBank/DDBJ whole genome shotgun (WGS) entry which is preliminary data.</text>
</comment>
<accession>A0ABU8XY86</accession>
<feature type="transmembrane region" description="Helical" evidence="7">
    <location>
        <begin position="108"/>
        <end position="129"/>
    </location>
</feature>
<evidence type="ECO:0000256" key="3">
    <source>
        <dbReference type="ARBA" id="ARBA00022475"/>
    </source>
</evidence>
<dbReference type="PROSITE" id="PS50850">
    <property type="entry name" value="MFS"/>
    <property type="match status" value="1"/>
</dbReference>
<comment type="subcellular location">
    <subcellularLocation>
        <location evidence="1">Cell membrane</location>
        <topology evidence="1">Multi-pass membrane protein</topology>
    </subcellularLocation>
</comment>
<keyword evidence="3" id="KW-1003">Cell membrane</keyword>
<dbReference type="InterPro" id="IPR010290">
    <property type="entry name" value="TM_effector"/>
</dbReference>
<dbReference type="RefSeq" id="WP_418161231.1">
    <property type="nucleotide sequence ID" value="NZ_JBBLZC010000026.1"/>
</dbReference>
<dbReference type="Gene3D" id="1.20.1250.20">
    <property type="entry name" value="MFS general substrate transporter like domains"/>
    <property type="match status" value="1"/>
</dbReference>